<dbReference type="SUPFAM" id="SSF53955">
    <property type="entry name" value="Lysozyme-like"/>
    <property type="match status" value="1"/>
</dbReference>
<dbReference type="CDD" id="cd13399">
    <property type="entry name" value="Slt35-like"/>
    <property type="match status" value="1"/>
</dbReference>
<dbReference type="InterPro" id="IPR031304">
    <property type="entry name" value="SLT_2"/>
</dbReference>
<keyword evidence="2" id="KW-0472">Membrane</keyword>
<dbReference type="PANTHER" id="PTHR30163">
    <property type="entry name" value="MEMBRANE-BOUND LYTIC MUREIN TRANSGLYCOSYLASE B"/>
    <property type="match status" value="1"/>
</dbReference>
<dbReference type="Proteomes" id="UP001519363">
    <property type="component" value="Unassembled WGS sequence"/>
</dbReference>
<sequence>MVDPLPMPTADEPRRRTGCAVRLLVAGLVLGVAGTGIWALTRATEPDRTPRRVEPPIVAVQVEPGSAVPGEILPERQAPPSAKPQKPQNGQAPPDPIGEWANRVSDAIDVPARALRAYVTADLAMRAEKPKCRITWATLAAIGRIESNHNRYGGAVLQDDGRPSKPIIGVPLDGSPGFKAIPDTDKGQLDGDPQWDRAVGPMQFIPSTWKRYGADGNGDGKADPQNIDDAALAAGRYLCAGNRDLSTGKDWWAAAFTYNNSVEYGQKVFGLADRYARGSLGQR</sequence>
<feature type="transmembrane region" description="Helical" evidence="2">
    <location>
        <begin position="20"/>
        <end position="41"/>
    </location>
</feature>
<evidence type="ECO:0000259" key="3">
    <source>
        <dbReference type="Pfam" id="PF13406"/>
    </source>
</evidence>
<evidence type="ECO:0000313" key="5">
    <source>
        <dbReference type="Proteomes" id="UP001519363"/>
    </source>
</evidence>
<dbReference type="InterPro" id="IPR023346">
    <property type="entry name" value="Lysozyme-like_dom_sf"/>
</dbReference>
<gene>
    <name evidence="4" type="ORF">JOF53_005188</name>
</gene>
<feature type="compositionally biased region" description="Low complexity" evidence="1">
    <location>
        <begin position="78"/>
        <end position="88"/>
    </location>
</feature>
<keyword evidence="2" id="KW-0812">Transmembrane</keyword>
<name>A0ABS5AIW5_9PSEU</name>
<dbReference type="EMBL" id="JAGIOO010000001">
    <property type="protein sequence ID" value="MBP2476316.1"/>
    <property type="molecule type" value="Genomic_DNA"/>
</dbReference>
<keyword evidence="2" id="KW-1133">Transmembrane helix</keyword>
<dbReference type="PANTHER" id="PTHR30163:SF8">
    <property type="entry name" value="LYTIC MUREIN TRANSGLYCOSYLASE"/>
    <property type="match status" value="1"/>
</dbReference>
<proteinExistence type="predicted"/>
<dbReference type="Gene3D" id="1.10.530.10">
    <property type="match status" value="1"/>
</dbReference>
<dbReference type="Pfam" id="PF13406">
    <property type="entry name" value="SLT_2"/>
    <property type="match status" value="1"/>
</dbReference>
<organism evidence="4 5">
    <name type="scientific">Crossiella equi</name>
    <dbReference type="NCBI Taxonomy" id="130796"/>
    <lineage>
        <taxon>Bacteria</taxon>
        <taxon>Bacillati</taxon>
        <taxon>Actinomycetota</taxon>
        <taxon>Actinomycetes</taxon>
        <taxon>Pseudonocardiales</taxon>
        <taxon>Pseudonocardiaceae</taxon>
        <taxon>Crossiella</taxon>
    </lineage>
</organism>
<comment type="caution">
    <text evidence="4">The sequence shown here is derived from an EMBL/GenBank/DDBJ whole genome shotgun (WGS) entry which is preliminary data.</text>
</comment>
<accession>A0ABS5AIW5</accession>
<evidence type="ECO:0000256" key="1">
    <source>
        <dbReference type="SAM" id="MobiDB-lite"/>
    </source>
</evidence>
<evidence type="ECO:0000313" key="4">
    <source>
        <dbReference type="EMBL" id="MBP2476316.1"/>
    </source>
</evidence>
<keyword evidence="5" id="KW-1185">Reference proteome</keyword>
<feature type="region of interest" description="Disordered" evidence="1">
    <location>
        <begin position="64"/>
        <end position="100"/>
    </location>
</feature>
<feature type="domain" description="Transglycosylase SLT" evidence="3">
    <location>
        <begin position="195"/>
        <end position="240"/>
    </location>
</feature>
<reference evidence="4 5" key="1">
    <citation type="submission" date="2021-03" db="EMBL/GenBank/DDBJ databases">
        <title>Sequencing the genomes of 1000 actinobacteria strains.</title>
        <authorList>
            <person name="Klenk H.-P."/>
        </authorList>
    </citation>
    <scope>NUCLEOTIDE SEQUENCE [LARGE SCALE GENOMIC DNA]</scope>
    <source>
        <strain evidence="4 5">DSM 44580</strain>
    </source>
</reference>
<evidence type="ECO:0000256" key="2">
    <source>
        <dbReference type="SAM" id="Phobius"/>
    </source>
</evidence>
<protein>
    <submittedName>
        <fullName evidence="4">Membrane-bound lytic murein transglycosylase B</fullName>
    </submittedName>
</protein>
<dbReference type="InterPro" id="IPR043426">
    <property type="entry name" value="MltB-like"/>
</dbReference>